<sequence>MTLRELKIGGYVEGIREAGFSIEAMKKEHYLPFDCKRAGYDFDEASYIGYMGTRQCYDNEWQDFNKW</sequence>
<comment type="caution">
    <text evidence="1">The sequence shown here is derived from an EMBL/GenBank/DDBJ whole genome shotgun (WGS) entry which is preliminary data.</text>
</comment>
<evidence type="ECO:0000313" key="2">
    <source>
        <dbReference type="Proteomes" id="UP000037460"/>
    </source>
</evidence>
<keyword evidence="2" id="KW-1185">Reference proteome</keyword>
<dbReference type="AlphaFoldDB" id="A0A0M0J3F6"/>
<evidence type="ECO:0000313" key="1">
    <source>
        <dbReference type="EMBL" id="KOO20788.1"/>
    </source>
</evidence>
<name>A0A0M0J3F6_9EUKA</name>
<organism evidence="1 2">
    <name type="scientific">Chrysochromulina tobinii</name>
    <dbReference type="NCBI Taxonomy" id="1460289"/>
    <lineage>
        <taxon>Eukaryota</taxon>
        <taxon>Haptista</taxon>
        <taxon>Haptophyta</taxon>
        <taxon>Prymnesiophyceae</taxon>
        <taxon>Prymnesiales</taxon>
        <taxon>Chrysochromulinaceae</taxon>
        <taxon>Chrysochromulina</taxon>
    </lineage>
</organism>
<accession>A0A0M0J3F6</accession>
<dbReference type="EMBL" id="JWZX01003412">
    <property type="protein sequence ID" value="KOO20788.1"/>
    <property type="molecule type" value="Genomic_DNA"/>
</dbReference>
<dbReference type="Proteomes" id="UP000037460">
    <property type="component" value="Unassembled WGS sequence"/>
</dbReference>
<protein>
    <submittedName>
        <fullName evidence="1">Uncharacterized protein</fullName>
    </submittedName>
</protein>
<gene>
    <name evidence="1" type="ORF">Ctob_000189</name>
</gene>
<reference evidence="2" key="1">
    <citation type="journal article" date="2015" name="PLoS Genet.">
        <title>Genome Sequence and Transcriptome Analyses of Chrysochromulina tobin: Metabolic Tools for Enhanced Algal Fitness in the Prominent Order Prymnesiales (Haptophyceae).</title>
        <authorList>
            <person name="Hovde B.T."/>
            <person name="Deodato C.R."/>
            <person name="Hunsperger H.M."/>
            <person name="Ryken S.A."/>
            <person name="Yost W."/>
            <person name="Jha R.K."/>
            <person name="Patterson J."/>
            <person name="Monnat R.J. Jr."/>
            <person name="Barlow S.B."/>
            <person name="Starkenburg S.R."/>
            <person name="Cattolico R.A."/>
        </authorList>
    </citation>
    <scope>NUCLEOTIDE SEQUENCE</scope>
    <source>
        <strain evidence="2">CCMP291</strain>
    </source>
</reference>
<proteinExistence type="predicted"/>